<gene>
    <name evidence="3" type="ORF">KDA27_27925</name>
</gene>
<feature type="region of interest" description="Disordered" evidence="1">
    <location>
        <begin position="243"/>
        <end position="288"/>
    </location>
</feature>
<feature type="chain" id="PRO_5037476346" evidence="2">
    <location>
        <begin position="25"/>
        <end position="331"/>
    </location>
</feature>
<accession>A0A956NJ60</accession>
<evidence type="ECO:0000313" key="4">
    <source>
        <dbReference type="Proteomes" id="UP000739538"/>
    </source>
</evidence>
<evidence type="ECO:0000256" key="2">
    <source>
        <dbReference type="SAM" id="SignalP"/>
    </source>
</evidence>
<sequence length="331" mass="36119">MRTTNQIKVTMLLLLASLAGPEFAAAHEFYLTPMVSGGSEGTTRICAFVGEGLEGEPIRYSVPYTDSFRKYEGAEVGSSEQRSPSFVDLSKVASHGQWTFAELPSGTGGIVSFVSRFVDHEMEGDAFNAYLAEDGLDDVLRQREQTESDGVVRERFRRSAKLYLPASQRTDVSWRRGGSEGKVRTAQGLEFASSPRVDPCVPLGLPLEIVPLTDPEQSSAHVSFQILWEGQPLEGALVRTWHRPARPDETDPPRQPDGSSHARTTSAPTDLGSKDDAGTPRAAARTTAEGTVEFDVSMSGEWLVSVVHMVPSETASSDWESNWASFTFLQS</sequence>
<dbReference type="EMBL" id="JAGQHS010000428">
    <property type="protein sequence ID" value="MCA9759657.1"/>
    <property type="molecule type" value="Genomic_DNA"/>
</dbReference>
<keyword evidence="2" id="KW-0732">Signal</keyword>
<dbReference type="Pfam" id="PF10670">
    <property type="entry name" value="DUF4198"/>
    <property type="match status" value="1"/>
</dbReference>
<feature type="signal peptide" evidence="2">
    <location>
        <begin position="1"/>
        <end position="24"/>
    </location>
</feature>
<evidence type="ECO:0000256" key="1">
    <source>
        <dbReference type="SAM" id="MobiDB-lite"/>
    </source>
</evidence>
<name>A0A956NJ60_UNCEI</name>
<reference evidence="3" key="2">
    <citation type="journal article" date="2021" name="Microbiome">
        <title>Successional dynamics and alternative stable states in a saline activated sludge microbial community over 9 years.</title>
        <authorList>
            <person name="Wang Y."/>
            <person name="Ye J."/>
            <person name="Ju F."/>
            <person name="Liu L."/>
            <person name="Boyd J.A."/>
            <person name="Deng Y."/>
            <person name="Parks D.H."/>
            <person name="Jiang X."/>
            <person name="Yin X."/>
            <person name="Woodcroft B.J."/>
            <person name="Tyson G.W."/>
            <person name="Hugenholtz P."/>
            <person name="Polz M.F."/>
            <person name="Zhang T."/>
        </authorList>
    </citation>
    <scope>NUCLEOTIDE SEQUENCE</scope>
    <source>
        <strain evidence="3">HKST-UBA02</strain>
    </source>
</reference>
<dbReference type="Proteomes" id="UP000739538">
    <property type="component" value="Unassembled WGS sequence"/>
</dbReference>
<dbReference type="InterPro" id="IPR019613">
    <property type="entry name" value="DUF4198"/>
</dbReference>
<evidence type="ECO:0000313" key="3">
    <source>
        <dbReference type="EMBL" id="MCA9759657.1"/>
    </source>
</evidence>
<comment type="caution">
    <text evidence="3">The sequence shown here is derived from an EMBL/GenBank/DDBJ whole genome shotgun (WGS) entry which is preliminary data.</text>
</comment>
<protein>
    <submittedName>
        <fullName evidence="3">DUF4198 domain-containing protein</fullName>
    </submittedName>
</protein>
<feature type="compositionally biased region" description="Basic and acidic residues" evidence="1">
    <location>
        <begin position="245"/>
        <end position="254"/>
    </location>
</feature>
<organism evidence="3 4">
    <name type="scientific">Eiseniibacteriota bacterium</name>
    <dbReference type="NCBI Taxonomy" id="2212470"/>
    <lineage>
        <taxon>Bacteria</taxon>
        <taxon>Candidatus Eiseniibacteriota</taxon>
    </lineage>
</organism>
<proteinExistence type="predicted"/>
<feature type="compositionally biased region" description="Polar residues" evidence="1">
    <location>
        <begin position="257"/>
        <end position="268"/>
    </location>
</feature>
<dbReference type="AlphaFoldDB" id="A0A956NJ60"/>
<reference evidence="3" key="1">
    <citation type="submission" date="2020-04" db="EMBL/GenBank/DDBJ databases">
        <authorList>
            <person name="Zhang T."/>
        </authorList>
    </citation>
    <scope>NUCLEOTIDE SEQUENCE</scope>
    <source>
        <strain evidence="3">HKST-UBA02</strain>
    </source>
</reference>
<feature type="compositionally biased region" description="Low complexity" evidence="1">
    <location>
        <begin position="279"/>
        <end position="288"/>
    </location>
</feature>